<accession>A0ABT7C3C0</accession>
<name>A0ABT7C3C0_9CYAN</name>
<sequence length="55" mass="6500">MEMPGKLTLEQQFKMTVYRDQVQSLSQEEAQTYLLEVLRQMMVKDNIVKHLLKSA</sequence>
<reference evidence="1 2" key="1">
    <citation type="submission" date="2023-01" db="EMBL/GenBank/DDBJ databases">
        <title>Novel diversity within Roseofilum (Cyanobacteria; Desertifilaceae) from marine benthic mats with descriptions of four novel species.</title>
        <authorList>
            <person name="Wang Y."/>
            <person name="Berthold D.E."/>
            <person name="Hu J."/>
            <person name="Lefler F.W."/>
            <person name="Laughinghouse H.D. IV."/>
        </authorList>
    </citation>
    <scope>NUCLEOTIDE SEQUENCE [LARGE SCALE GENOMIC DNA]</scope>
    <source>
        <strain evidence="1 2">BLCC-M143</strain>
    </source>
</reference>
<evidence type="ECO:0000313" key="1">
    <source>
        <dbReference type="EMBL" id="MDJ1185166.1"/>
    </source>
</evidence>
<keyword evidence="2" id="KW-1185">Reference proteome</keyword>
<gene>
    <name evidence="1" type="ORF">PMH09_18415</name>
</gene>
<dbReference type="Pfam" id="PF04485">
    <property type="entry name" value="NblA"/>
    <property type="match status" value="1"/>
</dbReference>
<dbReference type="InterPro" id="IPR036904">
    <property type="entry name" value="NblA_sf"/>
</dbReference>
<dbReference type="SUPFAM" id="SSF109859">
    <property type="entry name" value="NblA-like"/>
    <property type="match status" value="1"/>
</dbReference>
<evidence type="ECO:0000313" key="2">
    <source>
        <dbReference type="Proteomes" id="UP001232992"/>
    </source>
</evidence>
<dbReference type="EMBL" id="JAQOSQ010000027">
    <property type="protein sequence ID" value="MDJ1185166.1"/>
    <property type="molecule type" value="Genomic_DNA"/>
</dbReference>
<protein>
    <submittedName>
        <fullName evidence="1">NblA/ycf18 family protein</fullName>
    </submittedName>
</protein>
<dbReference type="Proteomes" id="UP001232992">
    <property type="component" value="Unassembled WGS sequence"/>
</dbReference>
<dbReference type="InterPro" id="IPR007574">
    <property type="entry name" value="NblA"/>
</dbReference>
<organism evidence="1 2">
    <name type="scientific">Roseofilum casamattae BLCC-M143</name>
    <dbReference type="NCBI Taxonomy" id="3022442"/>
    <lineage>
        <taxon>Bacteria</taxon>
        <taxon>Bacillati</taxon>
        <taxon>Cyanobacteriota</taxon>
        <taxon>Cyanophyceae</taxon>
        <taxon>Desertifilales</taxon>
        <taxon>Desertifilaceae</taxon>
        <taxon>Roseofilum</taxon>
        <taxon>Roseofilum casamattae</taxon>
    </lineage>
</organism>
<dbReference type="RefSeq" id="WP_283759813.1">
    <property type="nucleotide sequence ID" value="NZ_JAQOSQ010000027.1"/>
</dbReference>
<comment type="caution">
    <text evidence="1">The sequence shown here is derived from an EMBL/GenBank/DDBJ whole genome shotgun (WGS) entry which is preliminary data.</text>
</comment>
<dbReference type="Gene3D" id="1.10.287.670">
    <property type="entry name" value="Phycobilisome degradation protein NblA"/>
    <property type="match status" value="1"/>
</dbReference>
<proteinExistence type="predicted"/>